<dbReference type="RefSeq" id="WP_273686441.1">
    <property type="nucleotide sequence ID" value="NZ_CP117411.1"/>
</dbReference>
<organism evidence="1 2">
    <name type="scientific">Sphingomonas naphthae</name>
    <dbReference type="NCBI Taxonomy" id="1813468"/>
    <lineage>
        <taxon>Bacteria</taxon>
        <taxon>Pseudomonadati</taxon>
        <taxon>Pseudomonadota</taxon>
        <taxon>Alphaproteobacteria</taxon>
        <taxon>Sphingomonadales</taxon>
        <taxon>Sphingomonadaceae</taxon>
        <taxon>Sphingomonas</taxon>
    </lineage>
</organism>
<accession>A0ABY7THS3</accession>
<name>A0ABY7THS3_9SPHN</name>
<dbReference type="Proteomes" id="UP001220395">
    <property type="component" value="Chromosome"/>
</dbReference>
<evidence type="ECO:0000313" key="1">
    <source>
        <dbReference type="EMBL" id="WCT72480.1"/>
    </source>
</evidence>
<gene>
    <name evidence="1" type="ORF">PQ455_12645</name>
</gene>
<proteinExistence type="predicted"/>
<reference evidence="1 2" key="1">
    <citation type="submission" date="2023-02" db="EMBL/GenBank/DDBJ databases">
        <title>Genome sequence of Sphingomonas naphthae.</title>
        <authorList>
            <person name="Kim S."/>
            <person name="Heo J."/>
            <person name="Kwon S.-W."/>
        </authorList>
    </citation>
    <scope>NUCLEOTIDE SEQUENCE [LARGE SCALE GENOMIC DNA]</scope>
    <source>
        <strain evidence="1 2">KACC 18716</strain>
    </source>
</reference>
<dbReference type="EMBL" id="CP117411">
    <property type="protein sequence ID" value="WCT72480.1"/>
    <property type="molecule type" value="Genomic_DNA"/>
</dbReference>
<sequence>MLKGFMMIVAIVGVSYAKEEGLPRPELVGEKAVARQAIATDACTAAFATSLYAVQYPDGLPRAAAVVEPGGRGMTVRWDAGSIAATPALAVECYATATSVVHLSVNGDTIIGYAE</sequence>
<protein>
    <submittedName>
        <fullName evidence="1">Uncharacterized protein</fullName>
    </submittedName>
</protein>
<keyword evidence="2" id="KW-1185">Reference proteome</keyword>
<evidence type="ECO:0000313" key="2">
    <source>
        <dbReference type="Proteomes" id="UP001220395"/>
    </source>
</evidence>